<feature type="domain" description="FAD-binding PCMH-type" evidence="4">
    <location>
        <begin position="4"/>
        <end position="177"/>
    </location>
</feature>
<dbReference type="GO" id="GO:0071949">
    <property type="term" value="F:FAD binding"/>
    <property type="evidence" value="ECO:0007669"/>
    <property type="project" value="InterPro"/>
</dbReference>
<keyword evidence="2" id="KW-0274">FAD</keyword>
<accession>G0GFT1</accession>
<dbReference type="AlphaFoldDB" id="G0GFT1"/>
<sequence>MDTTRHSGVAIYYPQDIQDALLLARKRPEALLMAGGTYLAMSDTWTRFQGPIITLQRVSELSRIIRTERYLEIGAMVSQGHLSTVARAVLPPLLTRALLLAAPPTVRWKATVGGNLTIPDRSLGISPALILLDAVVEIRTSTRSRWIPVSAIRNQQGFSLLHEDEILTRIRIPRTPWTHTHLFSLTPPHRMDRPLTLYGLARSEGSLLEEIRWAFHTRHPFPIRMADLEGLLSGQRLPLSEREMTRTLDEAEALIAQEQYGLSPHEQRQALHLLHTFLLNVSHA</sequence>
<gene>
    <name evidence="5" type="ordered locus">Spith_1360</name>
</gene>
<dbReference type="RefSeq" id="WP_014624964.1">
    <property type="nucleotide sequence ID" value="NC_017583.1"/>
</dbReference>
<dbReference type="InterPro" id="IPR002346">
    <property type="entry name" value="Mopterin_DH_FAD-bd"/>
</dbReference>
<reference evidence="5 6" key="1">
    <citation type="submission" date="2011-06" db="EMBL/GenBank/DDBJ databases">
        <title>The complete genome of Spirochaeta thermophila DSM 6578.</title>
        <authorList>
            <consortium name="US DOE Joint Genome Institute (JGI-PGF)"/>
            <person name="Lucas S."/>
            <person name="Lapidus A."/>
            <person name="Bruce D."/>
            <person name="Goodwin L."/>
            <person name="Pitluck S."/>
            <person name="Peters L."/>
            <person name="Kyrpides N."/>
            <person name="Mavromatis K."/>
            <person name="Ivanova N."/>
            <person name="Mikailova N."/>
            <person name="Pagani I."/>
            <person name="Chertkov O."/>
            <person name="Detter J.C."/>
            <person name="Tapia R."/>
            <person name="Han C."/>
            <person name="Land M."/>
            <person name="Hauser L."/>
            <person name="Markowitz V."/>
            <person name="Cheng J.-F."/>
            <person name="Hugenholtz P."/>
            <person name="Woyke T."/>
            <person name="Wu D."/>
            <person name="Spring S."/>
            <person name="Merkhoffer B."/>
            <person name="Schneider S."/>
            <person name="Klenk H.-P."/>
            <person name="Eisen J.A."/>
        </authorList>
    </citation>
    <scope>NUCLEOTIDE SEQUENCE [LARGE SCALE GENOMIC DNA]</scope>
    <source>
        <strain evidence="6">ATCC 700085 / DSM 6578 / Z-1203</strain>
    </source>
</reference>
<evidence type="ECO:0000256" key="1">
    <source>
        <dbReference type="ARBA" id="ARBA00022630"/>
    </source>
</evidence>
<dbReference type="GO" id="GO:0016491">
    <property type="term" value="F:oxidoreductase activity"/>
    <property type="evidence" value="ECO:0007669"/>
    <property type="project" value="UniProtKB-KW"/>
</dbReference>
<keyword evidence="3" id="KW-0560">Oxidoreductase</keyword>
<dbReference type="InterPro" id="IPR036318">
    <property type="entry name" value="FAD-bd_PCMH-like_sf"/>
</dbReference>
<dbReference type="STRING" id="869211.Spith_1360"/>
<evidence type="ECO:0000259" key="4">
    <source>
        <dbReference type="PROSITE" id="PS51387"/>
    </source>
</evidence>
<dbReference type="Pfam" id="PF00941">
    <property type="entry name" value="FAD_binding_5"/>
    <property type="match status" value="1"/>
</dbReference>
<dbReference type="InterPro" id="IPR016166">
    <property type="entry name" value="FAD-bd_PCMH"/>
</dbReference>
<dbReference type="OrthoDB" id="9774454at2"/>
<keyword evidence="6" id="KW-1185">Reference proteome</keyword>
<dbReference type="SUPFAM" id="SSF56176">
    <property type="entry name" value="FAD-binding/transporter-associated domain-like"/>
    <property type="match status" value="1"/>
</dbReference>
<dbReference type="EMBL" id="CP002903">
    <property type="protein sequence ID" value="AEJ61624.1"/>
    <property type="molecule type" value="Genomic_DNA"/>
</dbReference>
<evidence type="ECO:0000313" key="5">
    <source>
        <dbReference type="EMBL" id="AEJ61624.1"/>
    </source>
</evidence>
<dbReference type="PANTHER" id="PTHR42659">
    <property type="entry name" value="XANTHINE DEHYDROGENASE SUBUNIT C-RELATED"/>
    <property type="match status" value="1"/>
</dbReference>
<dbReference type="InterPro" id="IPR016169">
    <property type="entry name" value="FAD-bd_PCMH_sub2"/>
</dbReference>
<dbReference type="Gene3D" id="3.30.465.10">
    <property type="match status" value="1"/>
</dbReference>
<organism evidence="5 6">
    <name type="scientific">Winmispira thermophila (strain ATCC 700085 / DSM 6578 / Z-1203)</name>
    <name type="common">Spirochaeta thermophila</name>
    <dbReference type="NCBI Taxonomy" id="869211"/>
    <lineage>
        <taxon>Bacteria</taxon>
        <taxon>Pseudomonadati</taxon>
        <taxon>Spirochaetota</taxon>
        <taxon>Spirochaetia</taxon>
        <taxon>Winmispirales</taxon>
        <taxon>Winmispiraceae</taxon>
        <taxon>Winmispira</taxon>
    </lineage>
</organism>
<dbReference type="InterPro" id="IPR051312">
    <property type="entry name" value="Diverse_Substr_Oxidored"/>
</dbReference>
<dbReference type="KEGG" id="stq:Spith_1360"/>
<dbReference type="PROSITE" id="PS51387">
    <property type="entry name" value="FAD_PCMH"/>
    <property type="match status" value="1"/>
</dbReference>
<proteinExistence type="predicted"/>
<dbReference type="Proteomes" id="UP000007254">
    <property type="component" value="Chromosome"/>
</dbReference>
<dbReference type="PANTHER" id="PTHR42659:SF2">
    <property type="entry name" value="XANTHINE DEHYDROGENASE SUBUNIT C-RELATED"/>
    <property type="match status" value="1"/>
</dbReference>
<evidence type="ECO:0000256" key="3">
    <source>
        <dbReference type="ARBA" id="ARBA00023002"/>
    </source>
</evidence>
<dbReference type="HOGENOM" id="CLU_058050_4_0_12"/>
<evidence type="ECO:0000313" key="6">
    <source>
        <dbReference type="Proteomes" id="UP000007254"/>
    </source>
</evidence>
<name>G0GFT1_WINT7</name>
<evidence type="ECO:0000256" key="2">
    <source>
        <dbReference type="ARBA" id="ARBA00022827"/>
    </source>
</evidence>
<keyword evidence="1" id="KW-0285">Flavoprotein</keyword>
<protein>
    <submittedName>
        <fullName evidence="5">Molybdopterin dehydrogenase FAD-binding protein</fullName>
    </submittedName>
</protein>